<keyword evidence="1" id="KW-0812">Transmembrane</keyword>
<dbReference type="Proteomes" id="UP000317199">
    <property type="component" value="Chromosome"/>
</dbReference>
<evidence type="ECO:0000313" key="3">
    <source>
        <dbReference type="Proteomes" id="UP000317199"/>
    </source>
</evidence>
<keyword evidence="3" id="KW-1185">Reference proteome</keyword>
<name>A0A514BQE6_9GAMM</name>
<evidence type="ECO:0000256" key="1">
    <source>
        <dbReference type="SAM" id="Phobius"/>
    </source>
</evidence>
<organism evidence="2 3">
    <name type="scientific">Marilutibacter alkalisoli</name>
    <dbReference type="NCBI Taxonomy" id="2591633"/>
    <lineage>
        <taxon>Bacteria</taxon>
        <taxon>Pseudomonadati</taxon>
        <taxon>Pseudomonadota</taxon>
        <taxon>Gammaproteobacteria</taxon>
        <taxon>Lysobacterales</taxon>
        <taxon>Lysobacteraceae</taxon>
        <taxon>Marilutibacter</taxon>
    </lineage>
</organism>
<accession>A0A514BQE6</accession>
<proteinExistence type="predicted"/>
<sequence>MQQGDDSWAFFVRTPDDAPGRRAMELREATLKLAGDAARTPTWVDASAAPRRGPSWPWLIAWLASIAVLWWLERWRRGVGLA</sequence>
<keyword evidence="1" id="KW-1133">Transmembrane helix</keyword>
<gene>
    <name evidence="2" type="ORF">FKV23_05320</name>
</gene>
<dbReference type="EMBL" id="CP041242">
    <property type="protein sequence ID" value="QDH69576.1"/>
    <property type="molecule type" value="Genomic_DNA"/>
</dbReference>
<dbReference type="AlphaFoldDB" id="A0A514BQE6"/>
<feature type="transmembrane region" description="Helical" evidence="1">
    <location>
        <begin position="55"/>
        <end position="72"/>
    </location>
</feature>
<dbReference type="OrthoDB" id="7199749at2"/>
<protein>
    <submittedName>
        <fullName evidence="2">Uncharacterized protein</fullName>
    </submittedName>
</protein>
<evidence type="ECO:0000313" key="2">
    <source>
        <dbReference type="EMBL" id="QDH69576.1"/>
    </source>
</evidence>
<keyword evidence="1" id="KW-0472">Membrane</keyword>
<reference evidence="2 3" key="1">
    <citation type="submission" date="2019-06" db="EMBL/GenBank/DDBJ databases">
        <title>Lysobacter alkalisoli sp. nov. isolated from saline-alkali soil.</title>
        <authorList>
            <person name="Sun J.-Q."/>
            <person name="Xu L."/>
        </authorList>
    </citation>
    <scope>NUCLEOTIDE SEQUENCE [LARGE SCALE GENOMIC DNA]</scope>
    <source>
        <strain evidence="2 3">SJ-36</strain>
    </source>
</reference>
<dbReference type="RefSeq" id="WP_141622917.1">
    <property type="nucleotide sequence ID" value="NZ_CP041242.1"/>
</dbReference>
<dbReference type="KEGG" id="lyj:FKV23_05320"/>